<dbReference type="PROSITE" id="PS50879">
    <property type="entry name" value="RNASE_H_1"/>
    <property type="match status" value="1"/>
</dbReference>
<dbReference type="InterPro" id="IPR012337">
    <property type="entry name" value="RNaseH-like_sf"/>
</dbReference>
<dbReference type="Proteomes" id="UP000761534">
    <property type="component" value="Unassembled WGS sequence"/>
</dbReference>
<name>A0A642UYN6_9ASCO</name>
<evidence type="ECO:0000313" key="10">
    <source>
        <dbReference type="Proteomes" id="UP000761534"/>
    </source>
</evidence>
<gene>
    <name evidence="9" type="ORF">TRICI_004888</name>
</gene>
<keyword evidence="10" id="KW-1185">Reference proteome</keyword>
<comment type="caution">
    <text evidence="9">The sequence shown here is derived from an EMBL/GenBank/DDBJ whole genome shotgun (WGS) entry which is preliminary data.</text>
</comment>
<dbReference type="Pfam" id="PF00075">
    <property type="entry name" value="RNase_H"/>
    <property type="match status" value="1"/>
</dbReference>
<organism evidence="9 10">
    <name type="scientific">Trichomonascus ciferrii</name>
    <dbReference type="NCBI Taxonomy" id="44093"/>
    <lineage>
        <taxon>Eukaryota</taxon>
        <taxon>Fungi</taxon>
        <taxon>Dikarya</taxon>
        <taxon>Ascomycota</taxon>
        <taxon>Saccharomycotina</taxon>
        <taxon>Dipodascomycetes</taxon>
        <taxon>Dipodascales</taxon>
        <taxon>Trichomonascaceae</taxon>
        <taxon>Trichomonascus</taxon>
        <taxon>Trichomonascus ciferrii complex</taxon>
    </lineage>
</organism>
<keyword evidence="7" id="KW-0378">Hydrolase</keyword>
<dbReference type="AlphaFoldDB" id="A0A642UYN6"/>
<dbReference type="Gene3D" id="3.30.420.10">
    <property type="entry name" value="Ribonuclease H-like superfamily/Ribonuclease H"/>
    <property type="match status" value="1"/>
</dbReference>
<dbReference type="InterPro" id="IPR036397">
    <property type="entry name" value="RNaseH_sf"/>
</dbReference>
<keyword evidence="5" id="KW-0479">Metal-binding</keyword>
<keyword evidence="6" id="KW-0255">Endonuclease</keyword>
<sequence>MAAIRGLEEAIKNAQGKVVLGMVLLTDSEYLKNVLCNWLWKWRQNGYRKANGEPVKNSDLILRLDATAKAYKELYILHNPECRESSAVQVQHFHGHSGVSGNEQADAFARKGALRYRKMHFGR</sequence>
<accession>A0A642UYN6</accession>
<evidence type="ECO:0000256" key="7">
    <source>
        <dbReference type="ARBA" id="ARBA00022801"/>
    </source>
</evidence>
<dbReference type="SUPFAM" id="SSF53098">
    <property type="entry name" value="Ribonuclease H-like"/>
    <property type="match status" value="1"/>
</dbReference>
<dbReference type="OrthoDB" id="407198at2759"/>
<evidence type="ECO:0000256" key="6">
    <source>
        <dbReference type="ARBA" id="ARBA00022759"/>
    </source>
</evidence>
<dbReference type="PANTHER" id="PTHR10642">
    <property type="entry name" value="RIBONUCLEASE H1"/>
    <property type="match status" value="1"/>
</dbReference>
<dbReference type="GO" id="GO:0046872">
    <property type="term" value="F:metal ion binding"/>
    <property type="evidence" value="ECO:0007669"/>
    <property type="project" value="UniProtKB-KW"/>
</dbReference>
<evidence type="ECO:0000256" key="5">
    <source>
        <dbReference type="ARBA" id="ARBA00022723"/>
    </source>
</evidence>
<evidence type="ECO:0000256" key="1">
    <source>
        <dbReference type="ARBA" id="ARBA00000077"/>
    </source>
</evidence>
<protein>
    <recommendedName>
        <fullName evidence="3">ribonuclease H</fullName>
        <ecNumber evidence="3">3.1.26.4</ecNumber>
    </recommendedName>
</protein>
<dbReference type="GO" id="GO:0043137">
    <property type="term" value="P:DNA replication, removal of RNA primer"/>
    <property type="evidence" value="ECO:0007669"/>
    <property type="project" value="TreeGrafter"/>
</dbReference>
<evidence type="ECO:0000256" key="3">
    <source>
        <dbReference type="ARBA" id="ARBA00012180"/>
    </source>
</evidence>
<dbReference type="GO" id="GO:0004523">
    <property type="term" value="F:RNA-DNA hybrid ribonuclease activity"/>
    <property type="evidence" value="ECO:0007669"/>
    <property type="project" value="UniProtKB-EC"/>
</dbReference>
<evidence type="ECO:0000256" key="2">
    <source>
        <dbReference type="ARBA" id="ARBA00005300"/>
    </source>
</evidence>
<dbReference type="InterPro" id="IPR002156">
    <property type="entry name" value="RNaseH_domain"/>
</dbReference>
<dbReference type="EC" id="3.1.26.4" evidence="3"/>
<proteinExistence type="inferred from homology"/>
<comment type="catalytic activity">
    <reaction evidence="1">
        <text>Endonucleolytic cleavage to 5'-phosphomonoester.</text>
        <dbReference type="EC" id="3.1.26.4"/>
    </reaction>
</comment>
<evidence type="ECO:0000313" key="9">
    <source>
        <dbReference type="EMBL" id="KAA8907881.1"/>
    </source>
</evidence>
<dbReference type="PANTHER" id="PTHR10642:SF26">
    <property type="entry name" value="RIBONUCLEASE H1"/>
    <property type="match status" value="1"/>
</dbReference>
<reference evidence="9" key="1">
    <citation type="journal article" date="2019" name="G3 (Bethesda)">
        <title>Genome Assemblies of Two Rare Opportunistic Yeast Pathogens: Diutina rugosa (syn. Candida rugosa) and Trichomonascus ciferrii (syn. Candida ciferrii).</title>
        <authorList>
            <person name="Mixao V."/>
            <person name="Saus E."/>
            <person name="Hansen A.P."/>
            <person name="Lass-Florl C."/>
            <person name="Gabaldon T."/>
        </authorList>
    </citation>
    <scope>NUCLEOTIDE SEQUENCE</scope>
    <source>
        <strain evidence="9">CBS 4856</strain>
    </source>
</reference>
<feature type="domain" description="RNase H type-1" evidence="8">
    <location>
        <begin position="1"/>
        <end position="114"/>
    </location>
</feature>
<evidence type="ECO:0000259" key="8">
    <source>
        <dbReference type="PROSITE" id="PS50879"/>
    </source>
</evidence>
<dbReference type="VEuPathDB" id="FungiDB:TRICI_004888"/>
<dbReference type="EMBL" id="SWFS01000374">
    <property type="protein sequence ID" value="KAA8907881.1"/>
    <property type="molecule type" value="Genomic_DNA"/>
</dbReference>
<dbReference type="InterPro" id="IPR050092">
    <property type="entry name" value="RNase_H"/>
</dbReference>
<dbReference type="GO" id="GO:0003676">
    <property type="term" value="F:nucleic acid binding"/>
    <property type="evidence" value="ECO:0007669"/>
    <property type="project" value="InterPro"/>
</dbReference>
<evidence type="ECO:0000256" key="4">
    <source>
        <dbReference type="ARBA" id="ARBA00022722"/>
    </source>
</evidence>
<keyword evidence="4" id="KW-0540">Nuclease</keyword>
<comment type="similarity">
    <text evidence="2">Belongs to the RNase H family.</text>
</comment>